<dbReference type="GeneID" id="59351572"/>
<dbReference type="OrthoDB" id="10596546at2759"/>
<keyword evidence="3" id="KW-1185">Reference proteome</keyword>
<feature type="region of interest" description="Disordered" evidence="1">
    <location>
        <begin position="108"/>
        <end position="136"/>
    </location>
</feature>
<evidence type="ECO:0000313" key="2">
    <source>
        <dbReference type="EMBL" id="KAF7291140.1"/>
    </source>
</evidence>
<name>A0A8H6S0M1_9AGAR</name>
<accession>A0A8H6S0M1</accession>
<dbReference type="RefSeq" id="XP_037214262.1">
    <property type="nucleotide sequence ID" value="XM_037369056.1"/>
</dbReference>
<feature type="region of interest" description="Disordered" evidence="1">
    <location>
        <begin position="178"/>
        <end position="219"/>
    </location>
</feature>
<dbReference type="EMBL" id="JACAZF010000013">
    <property type="protein sequence ID" value="KAF7291140.1"/>
    <property type="molecule type" value="Genomic_DNA"/>
</dbReference>
<proteinExistence type="predicted"/>
<feature type="compositionally biased region" description="Basic and acidic residues" evidence="1">
    <location>
        <begin position="183"/>
        <end position="196"/>
    </location>
</feature>
<protein>
    <submittedName>
        <fullName evidence="2">Uncharacterized protein</fullName>
    </submittedName>
</protein>
<reference evidence="2" key="1">
    <citation type="submission" date="2020-05" db="EMBL/GenBank/DDBJ databases">
        <title>Mycena genomes resolve the evolution of fungal bioluminescence.</title>
        <authorList>
            <person name="Tsai I.J."/>
        </authorList>
    </citation>
    <scope>NUCLEOTIDE SEQUENCE</scope>
    <source>
        <strain evidence="2">171206Taipei</strain>
    </source>
</reference>
<dbReference type="AlphaFoldDB" id="A0A8H6S0M1"/>
<comment type="caution">
    <text evidence="2">The sequence shown here is derived from an EMBL/GenBank/DDBJ whole genome shotgun (WGS) entry which is preliminary data.</text>
</comment>
<dbReference type="Proteomes" id="UP000636479">
    <property type="component" value="Unassembled WGS sequence"/>
</dbReference>
<organism evidence="2 3">
    <name type="scientific">Mycena indigotica</name>
    <dbReference type="NCBI Taxonomy" id="2126181"/>
    <lineage>
        <taxon>Eukaryota</taxon>
        <taxon>Fungi</taxon>
        <taxon>Dikarya</taxon>
        <taxon>Basidiomycota</taxon>
        <taxon>Agaricomycotina</taxon>
        <taxon>Agaricomycetes</taxon>
        <taxon>Agaricomycetidae</taxon>
        <taxon>Agaricales</taxon>
        <taxon>Marasmiineae</taxon>
        <taxon>Mycenaceae</taxon>
        <taxon>Mycena</taxon>
    </lineage>
</organism>
<evidence type="ECO:0000313" key="3">
    <source>
        <dbReference type="Proteomes" id="UP000636479"/>
    </source>
</evidence>
<gene>
    <name evidence="2" type="ORF">MIND_01257200</name>
</gene>
<sequence>MDPFKESMANLLRVMRTVKEVADAHLELARTLGNRADDVVTRFARDVLSQMPVVQGSVDEPMGDDAINIEGSASSACFPMTRSLVEPSPQDKIVVGARALIRSNLINRPSLPPHLRPPSSLSDMGPPPITPFRFGHPSQVDELEEIDDSHDGFSSRLLFPTKTQPELRGKSLAIPSLHAARSRQKDTEHLIDKKLDVPTPSSPKQDLRASIPPALSSHRPFRRTHKSLTLSFGAPAIQA</sequence>
<evidence type="ECO:0000256" key="1">
    <source>
        <dbReference type="SAM" id="MobiDB-lite"/>
    </source>
</evidence>